<protein>
    <recommendedName>
        <fullName evidence="3">Response regulatory domain-containing protein</fullName>
    </recommendedName>
</protein>
<keyword evidence="5" id="KW-1185">Reference proteome</keyword>
<gene>
    <name evidence="4" type="ORF">RG47T_0268</name>
</gene>
<accession>A0A1Q5ZSW8</accession>
<organism evidence="4 5">
    <name type="scientific">Mucilaginibacter polytrichastri</name>
    <dbReference type="NCBI Taxonomy" id="1302689"/>
    <lineage>
        <taxon>Bacteria</taxon>
        <taxon>Pseudomonadati</taxon>
        <taxon>Bacteroidota</taxon>
        <taxon>Sphingobacteriia</taxon>
        <taxon>Sphingobacteriales</taxon>
        <taxon>Sphingobacteriaceae</taxon>
        <taxon>Mucilaginibacter</taxon>
    </lineage>
</organism>
<dbReference type="SUPFAM" id="SSF52172">
    <property type="entry name" value="CheY-like"/>
    <property type="match status" value="1"/>
</dbReference>
<proteinExistence type="predicted"/>
<comment type="caution">
    <text evidence="4">The sequence shown here is derived from an EMBL/GenBank/DDBJ whole genome shotgun (WGS) entry which is preliminary data.</text>
</comment>
<dbReference type="AlphaFoldDB" id="A0A1Q5ZSW8"/>
<dbReference type="STRING" id="1302689.RG47T_0268"/>
<feature type="modified residue" description="4-aspartylphosphate" evidence="2">
    <location>
        <position position="56"/>
    </location>
</feature>
<sequence>MDNMDKKILLLDRDNDIMGLAHEIMFYGYSDMHITSDPDAVYKIAKNYRPDLVILDFVLGDENFTSICELFKSNELLKNVPVIVVSKSHNRVIHNDALEEDTVFIKPLDNKDFATQISYHMAS</sequence>
<dbReference type="EMBL" id="MPPL01000001">
    <property type="protein sequence ID" value="OKS84833.1"/>
    <property type="molecule type" value="Genomic_DNA"/>
</dbReference>
<dbReference type="PROSITE" id="PS50110">
    <property type="entry name" value="RESPONSE_REGULATORY"/>
    <property type="match status" value="1"/>
</dbReference>
<dbReference type="OrthoDB" id="795853at2"/>
<dbReference type="GO" id="GO:0000160">
    <property type="term" value="P:phosphorelay signal transduction system"/>
    <property type="evidence" value="ECO:0007669"/>
    <property type="project" value="InterPro"/>
</dbReference>
<feature type="domain" description="Response regulatory" evidence="3">
    <location>
        <begin position="7"/>
        <end position="121"/>
    </location>
</feature>
<evidence type="ECO:0000259" key="3">
    <source>
        <dbReference type="PROSITE" id="PS50110"/>
    </source>
</evidence>
<dbReference type="CDD" id="cd00156">
    <property type="entry name" value="REC"/>
    <property type="match status" value="1"/>
</dbReference>
<name>A0A1Q5ZSW8_9SPHI</name>
<dbReference type="InterPro" id="IPR011006">
    <property type="entry name" value="CheY-like_superfamily"/>
</dbReference>
<keyword evidence="1 2" id="KW-0597">Phosphoprotein</keyword>
<dbReference type="Gene3D" id="3.40.50.2300">
    <property type="match status" value="1"/>
</dbReference>
<dbReference type="Proteomes" id="UP000186720">
    <property type="component" value="Unassembled WGS sequence"/>
</dbReference>
<evidence type="ECO:0000256" key="2">
    <source>
        <dbReference type="PROSITE-ProRule" id="PRU00169"/>
    </source>
</evidence>
<evidence type="ECO:0000313" key="4">
    <source>
        <dbReference type="EMBL" id="OKS84833.1"/>
    </source>
</evidence>
<evidence type="ECO:0000313" key="5">
    <source>
        <dbReference type="Proteomes" id="UP000186720"/>
    </source>
</evidence>
<evidence type="ECO:0000256" key="1">
    <source>
        <dbReference type="ARBA" id="ARBA00022553"/>
    </source>
</evidence>
<dbReference type="PANTHER" id="PTHR44591">
    <property type="entry name" value="STRESS RESPONSE REGULATOR PROTEIN 1"/>
    <property type="match status" value="1"/>
</dbReference>
<dbReference type="PANTHER" id="PTHR44591:SF3">
    <property type="entry name" value="RESPONSE REGULATORY DOMAIN-CONTAINING PROTEIN"/>
    <property type="match status" value="1"/>
</dbReference>
<reference evidence="4 5" key="1">
    <citation type="submission" date="2016-11" db="EMBL/GenBank/DDBJ databases">
        <title>Whole Genome Sequencing of Mucilaginibacter polytrichastri RG4-7(T) isolated from the moss sample.</title>
        <authorList>
            <person name="Li Y."/>
        </authorList>
    </citation>
    <scope>NUCLEOTIDE SEQUENCE [LARGE SCALE GENOMIC DNA]</scope>
    <source>
        <strain evidence="4 5">RG4-7</strain>
    </source>
</reference>
<dbReference type="InterPro" id="IPR001789">
    <property type="entry name" value="Sig_transdc_resp-reg_receiver"/>
</dbReference>
<dbReference type="InterPro" id="IPR050595">
    <property type="entry name" value="Bact_response_regulator"/>
</dbReference>
<dbReference type="Pfam" id="PF00072">
    <property type="entry name" value="Response_reg"/>
    <property type="match status" value="1"/>
</dbReference>